<feature type="coiled-coil region" evidence="1">
    <location>
        <begin position="39"/>
        <end position="66"/>
    </location>
</feature>
<dbReference type="Pfam" id="PF01966">
    <property type="entry name" value="HD"/>
    <property type="match status" value="1"/>
</dbReference>
<dbReference type="InterPro" id="IPR001054">
    <property type="entry name" value="A/G_cyclase"/>
</dbReference>
<feature type="domain" description="Guanylate cyclase" evidence="2">
    <location>
        <begin position="99"/>
        <end position="227"/>
    </location>
</feature>
<keyword evidence="4" id="KW-1185">Reference proteome</keyword>
<dbReference type="CDD" id="cd00077">
    <property type="entry name" value="HDc"/>
    <property type="match status" value="1"/>
</dbReference>
<dbReference type="Pfam" id="PF00211">
    <property type="entry name" value="Guanylate_cyc"/>
    <property type="match status" value="1"/>
</dbReference>
<dbReference type="GO" id="GO:0004016">
    <property type="term" value="F:adenylate cyclase activity"/>
    <property type="evidence" value="ECO:0007669"/>
    <property type="project" value="UniProtKB-ARBA"/>
</dbReference>
<dbReference type="Gene3D" id="3.30.70.1230">
    <property type="entry name" value="Nucleotide cyclase"/>
    <property type="match status" value="1"/>
</dbReference>
<dbReference type="InterPro" id="IPR006674">
    <property type="entry name" value="HD_domain"/>
</dbReference>
<dbReference type="CDD" id="cd07302">
    <property type="entry name" value="CHD"/>
    <property type="match status" value="1"/>
</dbReference>
<dbReference type="STRING" id="889453.SAMN03080601_00883"/>
<dbReference type="InterPro" id="IPR029787">
    <property type="entry name" value="Nucleotide_cyclase"/>
</dbReference>
<keyword evidence="1" id="KW-0175">Coiled coil</keyword>
<dbReference type="PANTHER" id="PTHR45655:SF13">
    <property type="entry name" value="SOLUBLE GUANYLATE CYCLASE GCY-32-RELATED"/>
    <property type="match status" value="1"/>
</dbReference>
<reference evidence="3 4" key="1">
    <citation type="submission" date="2017-02" db="EMBL/GenBank/DDBJ databases">
        <authorList>
            <person name="Peterson S.W."/>
        </authorList>
    </citation>
    <scope>NUCLEOTIDE SEQUENCE [LARGE SCALE GENOMIC DNA]</scope>
    <source>
        <strain evidence="3 4">DSM 24412</strain>
    </source>
</reference>
<dbReference type="SUPFAM" id="SSF109604">
    <property type="entry name" value="HD-domain/PDEase-like"/>
    <property type="match status" value="1"/>
</dbReference>
<dbReference type="Gene3D" id="1.10.3210.10">
    <property type="entry name" value="Hypothetical protein af1432"/>
    <property type="match status" value="1"/>
</dbReference>
<evidence type="ECO:0000256" key="1">
    <source>
        <dbReference type="SAM" id="Coils"/>
    </source>
</evidence>
<dbReference type="Proteomes" id="UP000191055">
    <property type="component" value="Unassembled WGS sequence"/>
</dbReference>
<protein>
    <submittedName>
        <fullName evidence="3">Adenylate cyclase, class 3</fullName>
    </submittedName>
</protein>
<dbReference type="PANTHER" id="PTHR45655">
    <property type="entry name" value="GUANYLATE CYCLASE SOLUBLE SUBUNIT BETA-2"/>
    <property type="match status" value="1"/>
</dbReference>
<dbReference type="SMART" id="SM00044">
    <property type="entry name" value="CYCc"/>
    <property type="match status" value="1"/>
</dbReference>
<dbReference type="EMBL" id="FUYV01000003">
    <property type="protein sequence ID" value="SKB60762.1"/>
    <property type="molecule type" value="Genomic_DNA"/>
</dbReference>
<dbReference type="InterPro" id="IPR003607">
    <property type="entry name" value="HD/PDEase_dom"/>
</dbReference>
<evidence type="ECO:0000313" key="3">
    <source>
        <dbReference type="EMBL" id="SKB60762.1"/>
    </source>
</evidence>
<dbReference type="AlphaFoldDB" id="A0A1T5CMP9"/>
<evidence type="ECO:0000259" key="2">
    <source>
        <dbReference type="PROSITE" id="PS50125"/>
    </source>
</evidence>
<evidence type="ECO:0000313" key="4">
    <source>
        <dbReference type="Proteomes" id="UP000191055"/>
    </source>
</evidence>
<dbReference type="GO" id="GO:0008074">
    <property type="term" value="C:guanylate cyclase complex, soluble"/>
    <property type="evidence" value="ECO:0007669"/>
    <property type="project" value="TreeGrafter"/>
</dbReference>
<sequence length="494" mass="56824">MQNLTDFLSYFLIIKRGFVNPVRKLFKSMEEPESYIDRIQRLANRNKELKSQLDDLVARFSAIETQNKSYQDALSKFSLDAEKKPKDARKHAKRLRMVSLIYVSVRGFHKLYKFDDPAPMIDLLDELYLALDEIAFLNNIVKIKSVGDVNIYAAGLQTENRTNPIDVVQVALEMQKAVKRLKKKNSLSIWRLRIGLHTGPLTAVPNGNKVSTYSFSGDSINIACRIGEAVSGSSIGATVMTYELIKEFYDTRLIGKIPVKYKGNLGVYQIRGIIPELESETEPGIPNEKFKLKYSTLQFMDVQEELLDYLEKKLPADLYYHNIKHTIDVVTEVELIGWAEGVSDEDVLLLKLAALFHDAGHTISYKDHEHYGTVMAREKLSSYDFSPQQIDTVCRLIMATKMPPAPSDILEKIICDSDLDYLGRTDFIPVSNTLYKELHEHDMIGSWSEWNKLQLKFIRKHQYFTKTARQLREVNKQQQIERLEQLIKESTLIE</sequence>
<dbReference type="PROSITE" id="PS50125">
    <property type="entry name" value="GUANYLATE_CYCLASE_2"/>
    <property type="match status" value="1"/>
</dbReference>
<dbReference type="GO" id="GO:0019934">
    <property type="term" value="P:cGMP-mediated signaling"/>
    <property type="evidence" value="ECO:0007669"/>
    <property type="project" value="TreeGrafter"/>
</dbReference>
<dbReference type="GO" id="GO:0004383">
    <property type="term" value="F:guanylate cyclase activity"/>
    <property type="evidence" value="ECO:0007669"/>
    <property type="project" value="TreeGrafter"/>
</dbReference>
<dbReference type="GO" id="GO:0070482">
    <property type="term" value="P:response to oxygen levels"/>
    <property type="evidence" value="ECO:0007669"/>
    <property type="project" value="TreeGrafter"/>
</dbReference>
<dbReference type="SUPFAM" id="SSF55073">
    <property type="entry name" value="Nucleotide cyclase"/>
    <property type="match status" value="1"/>
</dbReference>
<organism evidence="3 4">
    <name type="scientific">Alkalitalea saponilacus</name>
    <dbReference type="NCBI Taxonomy" id="889453"/>
    <lineage>
        <taxon>Bacteria</taxon>
        <taxon>Pseudomonadati</taxon>
        <taxon>Bacteroidota</taxon>
        <taxon>Bacteroidia</taxon>
        <taxon>Marinilabiliales</taxon>
        <taxon>Marinilabiliaceae</taxon>
        <taxon>Alkalitalea</taxon>
    </lineage>
</organism>
<accession>A0A1T5CMP9</accession>
<proteinExistence type="predicted"/>
<gene>
    <name evidence="3" type="ORF">SAMN03080601_00883</name>
</gene>
<name>A0A1T5CMP9_9BACT</name>